<feature type="region of interest" description="Disordered" evidence="1">
    <location>
        <begin position="323"/>
        <end position="346"/>
    </location>
</feature>
<dbReference type="OrthoDB" id="2528823at2759"/>
<organism evidence="3 4">
    <name type="scientific">Rhodotorula mucilaginosa</name>
    <name type="common">Yeast</name>
    <name type="synonym">Rhodotorula rubra</name>
    <dbReference type="NCBI Taxonomy" id="5537"/>
    <lineage>
        <taxon>Eukaryota</taxon>
        <taxon>Fungi</taxon>
        <taxon>Dikarya</taxon>
        <taxon>Basidiomycota</taxon>
        <taxon>Pucciniomycotina</taxon>
        <taxon>Microbotryomycetes</taxon>
        <taxon>Sporidiobolales</taxon>
        <taxon>Sporidiobolaceae</taxon>
        <taxon>Rhodotorula</taxon>
    </lineage>
</organism>
<keyword evidence="4" id="KW-1185">Reference proteome</keyword>
<proteinExistence type="predicted"/>
<evidence type="ECO:0000256" key="1">
    <source>
        <dbReference type="SAM" id="MobiDB-lite"/>
    </source>
</evidence>
<keyword evidence="2" id="KW-0732">Signal</keyword>
<dbReference type="Proteomes" id="UP000777482">
    <property type="component" value="Unassembled WGS sequence"/>
</dbReference>
<dbReference type="EMBL" id="PUHQ01000030">
    <property type="protein sequence ID" value="KAG0661998.1"/>
    <property type="molecule type" value="Genomic_DNA"/>
</dbReference>
<feature type="region of interest" description="Disordered" evidence="1">
    <location>
        <begin position="272"/>
        <end position="310"/>
    </location>
</feature>
<gene>
    <name evidence="3" type="primary">MUC21</name>
    <name evidence="3" type="ORF">C6P46_003703</name>
</gene>
<evidence type="ECO:0000313" key="3">
    <source>
        <dbReference type="EMBL" id="KAG0661998.1"/>
    </source>
</evidence>
<evidence type="ECO:0000256" key="2">
    <source>
        <dbReference type="SAM" id="SignalP"/>
    </source>
</evidence>
<dbReference type="AlphaFoldDB" id="A0A9P7B7A3"/>
<reference evidence="3 4" key="1">
    <citation type="submission" date="2020-11" db="EMBL/GenBank/DDBJ databases">
        <title>Kefir isolates.</title>
        <authorList>
            <person name="Marcisauskas S."/>
            <person name="Kim Y."/>
            <person name="Blasche S."/>
        </authorList>
    </citation>
    <scope>NUCLEOTIDE SEQUENCE [LARGE SCALE GENOMIC DNA]</scope>
    <source>
        <strain evidence="3 4">KR</strain>
    </source>
</reference>
<feature type="compositionally biased region" description="Low complexity" evidence="1">
    <location>
        <begin position="273"/>
        <end position="310"/>
    </location>
</feature>
<comment type="caution">
    <text evidence="3">The sequence shown here is derived from an EMBL/GenBank/DDBJ whole genome shotgun (WGS) entry which is preliminary data.</text>
</comment>
<feature type="region of interest" description="Disordered" evidence="1">
    <location>
        <begin position="137"/>
        <end position="178"/>
    </location>
</feature>
<name>A0A9P7B7A3_RHOMI</name>
<sequence>MHIPTSIAFVLSLVTLSHVAQSLPTLPRRDINISHKSLTNGTTTTHSISNADLPLELAKALAGSDVNINLTTDRRKRSPWVKRAAAGVNNSTINLTVIGTRSLQNSTLRRGWAARQRAPLVAVDDLKIKTALNTSSSAIASPLPPTTNATHPEAEAAATPTGTHHNIHIDASSSGEGGVGGIHNSTVNINLHQITTTTNNNNNNNNGTTARRVRRRKVALGDHSVLVDVSSSVAGASAASDAAGGIEDSTVHVNILPGRSLTKSTGHHSIVVDSSSLGDGAASSTTETGSHSAVVDTSSSSSTGPATAGVKNSTINLTVIAPSDSASSSQPADEAAPAAAAEDDVDSSIPALSRLSKRATAASEEWETNFVPLDHDLVDEPSSFTVVPRRRNNNHASRMRA</sequence>
<feature type="compositionally biased region" description="Low complexity" evidence="1">
    <location>
        <begin position="146"/>
        <end position="164"/>
    </location>
</feature>
<feature type="chain" id="PRO_5040228449" evidence="2">
    <location>
        <begin position="23"/>
        <end position="401"/>
    </location>
</feature>
<evidence type="ECO:0000313" key="4">
    <source>
        <dbReference type="Proteomes" id="UP000777482"/>
    </source>
</evidence>
<feature type="signal peptide" evidence="2">
    <location>
        <begin position="1"/>
        <end position="22"/>
    </location>
</feature>
<feature type="compositionally biased region" description="Low complexity" evidence="1">
    <location>
        <begin position="323"/>
        <end position="340"/>
    </location>
</feature>
<accession>A0A9P7B7A3</accession>
<protein>
    <submittedName>
        <fullName evidence="3">Mucin-21</fullName>
    </submittedName>
</protein>